<dbReference type="EMBL" id="MLYV02001084">
    <property type="protein sequence ID" value="PSR73333.1"/>
    <property type="molecule type" value="Genomic_DNA"/>
</dbReference>
<sequence length="97" mass="10133">MGRARNGLPNGTPKVSLDSPAGPTSSHSGSSHSHRPLSPTHASTGAPDALNTSTAHPVQGPHDRGYATQPMTRTRTRVSELGVTGSFGSYELLEEEE</sequence>
<comment type="caution">
    <text evidence="2">The sequence shown here is derived from an EMBL/GenBank/DDBJ whole genome shotgun (WGS) entry which is preliminary data.</text>
</comment>
<gene>
    <name evidence="2" type="ORF">PHLCEN_2v10824</name>
</gene>
<feature type="region of interest" description="Disordered" evidence="1">
    <location>
        <begin position="1"/>
        <end position="97"/>
    </location>
</feature>
<evidence type="ECO:0000313" key="2">
    <source>
        <dbReference type="EMBL" id="PSR73333.1"/>
    </source>
</evidence>
<reference evidence="2 3" key="1">
    <citation type="submission" date="2018-02" db="EMBL/GenBank/DDBJ databases">
        <title>Genome sequence of the basidiomycete white-rot fungus Phlebia centrifuga.</title>
        <authorList>
            <person name="Granchi Z."/>
            <person name="Peng M."/>
            <person name="de Vries R.P."/>
            <person name="Hilden K."/>
            <person name="Makela M.R."/>
            <person name="Grigoriev I."/>
            <person name="Riley R."/>
        </authorList>
    </citation>
    <scope>NUCLEOTIDE SEQUENCE [LARGE SCALE GENOMIC DNA]</scope>
    <source>
        <strain evidence="2 3">FBCC195</strain>
    </source>
</reference>
<dbReference type="Proteomes" id="UP000186601">
    <property type="component" value="Unassembled WGS sequence"/>
</dbReference>
<keyword evidence="3" id="KW-1185">Reference proteome</keyword>
<accession>A0A2R6NMR4</accession>
<dbReference type="AlphaFoldDB" id="A0A2R6NMR4"/>
<organism evidence="2 3">
    <name type="scientific">Hermanssonia centrifuga</name>
    <dbReference type="NCBI Taxonomy" id="98765"/>
    <lineage>
        <taxon>Eukaryota</taxon>
        <taxon>Fungi</taxon>
        <taxon>Dikarya</taxon>
        <taxon>Basidiomycota</taxon>
        <taxon>Agaricomycotina</taxon>
        <taxon>Agaricomycetes</taxon>
        <taxon>Polyporales</taxon>
        <taxon>Meruliaceae</taxon>
        <taxon>Hermanssonia</taxon>
    </lineage>
</organism>
<proteinExistence type="predicted"/>
<protein>
    <submittedName>
        <fullName evidence="2">Uncharacterized protein</fullName>
    </submittedName>
</protein>
<evidence type="ECO:0000313" key="3">
    <source>
        <dbReference type="Proteomes" id="UP000186601"/>
    </source>
</evidence>
<name>A0A2R6NMR4_9APHY</name>
<evidence type="ECO:0000256" key="1">
    <source>
        <dbReference type="SAM" id="MobiDB-lite"/>
    </source>
</evidence>
<feature type="compositionally biased region" description="Low complexity" evidence="1">
    <location>
        <begin position="19"/>
        <end position="39"/>
    </location>
</feature>